<evidence type="ECO:0000256" key="3">
    <source>
        <dbReference type="ARBA" id="ARBA00022827"/>
    </source>
</evidence>
<dbReference type="InterPro" id="IPR036318">
    <property type="entry name" value="FAD-bd_PCMH-like_sf"/>
</dbReference>
<dbReference type="Pfam" id="PF01565">
    <property type="entry name" value="FAD_binding_4"/>
    <property type="match status" value="1"/>
</dbReference>
<dbReference type="InterPro" id="IPR006094">
    <property type="entry name" value="Oxid_FAD_bind_N"/>
</dbReference>
<keyword evidence="2" id="KW-0285">Flavoprotein</keyword>
<comment type="caution">
    <text evidence="6">The sequence shown here is derived from an EMBL/GenBank/DDBJ whole genome shotgun (WGS) entry which is preliminary data.</text>
</comment>
<dbReference type="InterPro" id="IPR016169">
    <property type="entry name" value="FAD-bd_PCMH_sub2"/>
</dbReference>
<accession>A0ABQ6G4B7</accession>
<comment type="similarity">
    <text evidence="1">Belongs to the FAD-binding oxidoreductase/transferase type 4 family.</text>
</comment>
<reference evidence="6 7" key="1">
    <citation type="submission" date="2023-02" db="EMBL/GenBank/DDBJ databases">
        <title>Dictyobacter halimunensis sp. nov., a new member of the class Ktedonobacteria from forest soil in a geothermal area.</title>
        <authorList>
            <person name="Rachmania M.K."/>
            <person name="Ningsih F."/>
            <person name="Sakai Y."/>
            <person name="Yabe S."/>
            <person name="Yokota A."/>
            <person name="Sjamsuridzal W."/>
        </authorList>
    </citation>
    <scope>NUCLEOTIDE SEQUENCE [LARGE SCALE GENOMIC DNA]</scope>
    <source>
        <strain evidence="6 7">S3.2.2.5</strain>
    </source>
</reference>
<organism evidence="6 7">
    <name type="scientific">Dictyobacter halimunensis</name>
    <dbReference type="NCBI Taxonomy" id="3026934"/>
    <lineage>
        <taxon>Bacteria</taxon>
        <taxon>Bacillati</taxon>
        <taxon>Chloroflexota</taxon>
        <taxon>Ktedonobacteria</taxon>
        <taxon>Ktedonobacterales</taxon>
        <taxon>Dictyobacteraceae</taxon>
        <taxon>Dictyobacter</taxon>
    </lineage>
</organism>
<keyword evidence="3" id="KW-0274">FAD</keyword>
<evidence type="ECO:0000256" key="2">
    <source>
        <dbReference type="ARBA" id="ARBA00022630"/>
    </source>
</evidence>
<dbReference type="InterPro" id="IPR016166">
    <property type="entry name" value="FAD-bd_PCMH"/>
</dbReference>
<evidence type="ECO:0000313" key="7">
    <source>
        <dbReference type="Proteomes" id="UP001344906"/>
    </source>
</evidence>
<protein>
    <submittedName>
        <fullName evidence="6">Oxidoreductase</fullName>
    </submittedName>
</protein>
<dbReference type="EMBL" id="BSRI01000002">
    <property type="protein sequence ID" value="GLV60409.1"/>
    <property type="molecule type" value="Genomic_DNA"/>
</dbReference>
<dbReference type="PANTHER" id="PTHR11748">
    <property type="entry name" value="D-LACTATE DEHYDROGENASE"/>
    <property type="match status" value="1"/>
</dbReference>
<dbReference type="InterPro" id="IPR016164">
    <property type="entry name" value="FAD-linked_Oxase-like_C"/>
</dbReference>
<keyword evidence="4" id="KW-0560">Oxidoreductase</keyword>
<dbReference type="Proteomes" id="UP001344906">
    <property type="component" value="Unassembled WGS sequence"/>
</dbReference>
<dbReference type="SUPFAM" id="SSF56176">
    <property type="entry name" value="FAD-binding/transporter-associated domain-like"/>
    <property type="match status" value="1"/>
</dbReference>
<evidence type="ECO:0000256" key="1">
    <source>
        <dbReference type="ARBA" id="ARBA00008000"/>
    </source>
</evidence>
<evidence type="ECO:0000256" key="4">
    <source>
        <dbReference type="ARBA" id="ARBA00023002"/>
    </source>
</evidence>
<gene>
    <name evidence="6" type="ORF">KDH_72290</name>
</gene>
<dbReference type="SUPFAM" id="SSF55103">
    <property type="entry name" value="FAD-linked oxidases, C-terminal domain"/>
    <property type="match status" value="1"/>
</dbReference>
<name>A0ABQ6G4B7_9CHLR</name>
<dbReference type="InterPro" id="IPR016167">
    <property type="entry name" value="FAD-bd_PCMH_sub1"/>
</dbReference>
<dbReference type="Gene3D" id="3.30.465.10">
    <property type="match status" value="1"/>
</dbReference>
<evidence type="ECO:0000259" key="5">
    <source>
        <dbReference type="PROSITE" id="PS51387"/>
    </source>
</evidence>
<dbReference type="PANTHER" id="PTHR11748:SF111">
    <property type="entry name" value="D-LACTATE DEHYDROGENASE, MITOCHONDRIAL-RELATED"/>
    <property type="match status" value="1"/>
</dbReference>
<feature type="domain" description="FAD-binding PCMH-type" evidence="5">
    <location>
        <begin position="14"/>
        <end position="187"/>
    </location>
</feature>
<keyword evidence="7" id="KW-1185">Reference proteome</keyword>
<evidence type="ECO:0000313" key="6">
    <source>
        <dbReference type="EMBL" id="GLV60409.1"/>
    </source>
</evidence>
<proteinExistence type="inferred from homology"/>
<dbReference type="Gene3D" id="3.30.43.10">
    <property type="entry name" value="Uridine Diphospho-n-acetylenolpyruvylglucosamine Reductase, domain 2"/>
    <property type="match status" value="1"/>
</dbReference>
<sequence>MLAWRQSAIVNWSMTERSSCYICQARTVDEIRQALTAARGRGLSVIAHGAGHSYTDAALNNGGLLLDLSAMRRVLAWDPARGIMRVEPGVSIGEVARVALADRWWPPVTPSTASATVGGCVAMNVNGKNAWTHGSFGEHVLSLTVLLVDGQLLTVSPTQDGELFRALVGSAGLLGIITSITLQLRRVPSDRVEVSVRPGRSLRELFQIFEDEQAADYLEAWVDGFAAGRELGRGIVTVSNHSERVTSAGPLAFRLPEQSMHRLAHWGGILCRPLVESGVRGANSIIYRGSRWPARTGPRQTPLVRATYYAPALFTGYRVLLPAGSETFQAFVPATEAGSLFAEILRRSQEHGYVPLWCIIKRHRRDPFLLSYQVDGFSLEVNYRLIPERAQGLHQLLRGLMELVIVAGGRFYLAKDSLLTHSLYRRSIGDAAVAAFLDLKLHYDPDLLLQSNLYRRVFQPSLQQHAER</sequence>
<dbReference type="PROSITE" id="PS51387">
    <property type="entry name" value="FAD_PCMH"/>
    <property type="match status" value="1"/>
</dbReference>